<comment type="caution">
    <text evidence="3">The sequence shown here is derived from an EMBL/GenBank/DDBJ whole genome shotgun (WGS) entry which is preliminary data.</text>
</comment>
<dbReference type="PROSITE" id="PS50937">
    <property type="entry name" value="HTH_MERR_2"/>
    <property type="match status" value="1"/>
</dbReference>
<keyword evidence="4" id="KW-1185">Reference proteome</keyword>
<dbReference type="PRINTS" id="PR00040">
    <property type="entry name" value="HTHMERR"/>
</dbReference>
<dbReference type="PANTHER" id="PTHR30204:SF93">
    <property type="entry name" value="HTH MERR-TYPE DOMAIN-CONTAINING PROTEIN"/>
    <property type="match status" value="1"/>
</dbReference>
<dbReference type="SMART" id="SM00422">
    <property type="entry name" value="HTH_MERR"/>
    <property type="match status" value="1"/>
</dbReference>
<dbReference type="Pfam" id="PF13411">
    <property type="entry name" value="MerR_1"/>
    <property type="match status" value="1"/>
</dbReference>
<dbReference type="PROSITE" id="PS00552">
    <property type="entry name" value="HTH_MERR_1"/>
    <property type="match status" value="1"/>
</dbReference>
<dbReference type="STRING" id="83656.B1H18_13900"/>
<dbReference type="InterPro" id="IPR047057">
    <property type="entry name" value="MerR_fam"/>
</dbReference>
<reference evidence="3 4" key="1">
    <citation type="submission" date="2017-02" db="EMBL/GenBank/DDBJ databases">
        <title>Draft Genome Sequence of Streptomyces tsukubaensis F601, a Producer of the immunosuppressant tacrolimus FK506.</title>
        <authorList>
            <person name="Zong G."/>
            <person name="Zhong C."/>
            <person name="Fu J."/>
            <person name="Qin R."/>
            <person name="Cao G."/>
        </authorList>
    </citation>
    <scope>NUCLEOTIDE SEQUENCE [LARGE SCALE GENOMIC DNA]</scope>
    <source>
        <strain evidence="3 4">F601</strain>
    </source>
</reference>
<evidence type="ECO:0000313" key="4">
    <source>
        <dbReference type="Proteomes" id="UP000190539"/>
    </source>
</evidence>
<dbReference type="Proteomes" id="UP000190539">
    <property type="component" value="Unassembled WGS sequence"/>
</dbReference>
<organism evidence="3 4">
    <name type="scientific">Streptomyces tsukubensis</name>
    <dbReference type="NCBI Taxonomy" id="83656"/>
    <lineage>
        <taxon>Bacteria</taxon>
        <taxon>Bacillati</taxon>
        <taxon>Actinomycetota</taxon>
        <taxon>Actinomycetes</taxon>
        <taxon>Kitasatosporales</taxon>
        <taxon>Streptomycetaceae</taxon>
        <taxon>Streptomyces</taxon>
    </lineage>
</organism>
<evidence type="ECO:0000313" key="3">
    <source>
        <dbReference type="EMBL" id="OON79738.1"/>
    </source>
</evidence>
<proteinExistence type="predicted"/>
<protein>
    <submittedName>
        <fullName evidence="3">MerR family transcriptional regulator</fullName>
    </submittedName>
</protein>
<dbReference type="InterPro" id="IPR000551">
    <property type="entry name" value="MerR-type_HTH_dom"/>
</dbReference>
<evidence type="ECO:0000256" key="1">
    <source>
        <dbReference type="ARBA" id="ARBA00023125"/>
    </source>
</evidence>
<accession>A0A1V4AAA3</accession>
<dbReference type="GO" id="GO:0003700">
    <property type="term" value="F:DNA-binding transcription factor activity"/>
    <property type="evidence" value="ECO:0007669"/>
    <property type="project" value="InterPro"/>
</dbReference>
<keyword evidence="1" id="KW-0238">DNA-binding</keyword>
<dbReference type="PANTHER" id="PTHR30204">
    <property type="entry name" value="REDOX-CYCLING DRUG-SENSING TRANSCRIPTIONAL ACTIVATOR SOXR"/>
    <property type="match status" value="1"/>
</dbReference>
<name>A0A1V4AAA3_9ACTN</name>
<gene>
    <name evidence="3" type="ORF">B1H18_13900</name>
</gene>
<feature type="domain" description="HTH merR-type" evidence="2">
    <location>
        <begin position="1"/>
        <end position="68"/>
    </location>
</feature>
<dbReference type="SUPFAM" id="SSF46955">
    <property type="entry name" value="Putative DNA-binding domain"/>
    <property type="match status" value="1"/>
</dbReference>
<dbReference type="OrthoDB" id="3824912at2"/>
<dbReference type="EMBL" id="MVFC01000009">
    <property type="protein sequence ID" value="OON79738.1"/>
    <property type="molecule type" value="Genomic_DNA"/>
</dbReference>
<dbReference type="Gene3D" id="1.10.1660.10">
    <property type="match status" value="1"/>
</dbReference>
<evidence type="ECO:0000259" key="2">
    <source>
        <dbReference type="PROSITE" id="PS50937"/>
    </source>
</evidence>
<sequence>MKISELSQRTGISSRSLRYYEQQGLLHPVRLPNGYRDYSEESLVCAERVRDLLRSGLGTEAIKDIGCCFTGAGESLRATVDTDLAAGLARELENIQSRIEILARHRDAIRSHLAEARLAAD</sequence>
<dbReference type="GO" id="GO:0003677">
    <property type="term" value="F:DNA binding"/>
    <property type="evidence" value="ECO:0007669"/>
    <property type="project" value="UniProtKB-KW"/>
</dbReference>
<dbReference type="AlphaFoldDB" id="A0A1V4AAA3"/>
<dbReference type="InterPro" id="IPR009061">
    <property type="entry name" value="DNA-bd_dom_put_sf"/>
</dbReference>